<keyword evidence="5" id="KW-0804">Transcription</keyword>
<keyword evidence="4" id="KW-0238">DNA-binding</keyword>
<feature type="region of interest" description="Disordered" evidence="6">
    <location>
        <begin position="86"/>
        <end position="108"/>
    </location>
</feature>
<dbReference type="InterPro" id="IPR007627">
    <property type="entry name" value="RNA_pol_sigma70_r2"/>
</dbReference>
<evidence type="ECO:0000256" key="1">
    <source>
        <dbReference type="ARBA" id="ARBA00010641"/>
    </source>
</evidence>
<dbReference type="GO" id="GO:0003677">
    <property type="term" value="F:DNA binding"/>
    <property type="evidence" value="ECO:0007669"/>
    <property type="project" value="UniProtKB-KW"/>
</dbReference>
<reference evidence="8" key="1">
    <citation type="submission" date="2020-08" db="EMBL/GenBank/DDBJ databases">
        <title>Genome public.</title>
        <authorList>
            <person name="Liu C."/>
            <person name="Sun Q."/>
        </authorList>
    </citation>
    <scope>NUCLEOTIDE SEQUENCE</scope>
    <source>
        <strain evidence="8">NSJ-23</strain>
    </source>
</reference>
<dbReference type="InterPro" id="IPR014284">
    <property type="entry name" value="RNA_pol_sigma-70_dom"/>
</dbReference>
<keyword evidence="9" id="KW-1185">Reference proteome</keyword>
<name>A0A8J6J6H8_9FIRM</name>
<dbReference type="SUPFAM" id="SSF88946">
    <property type="entry name" value="Sigma2 domain of RNA polymerase sigma factors"/>
    <property type="match status" value="1"/>
</dbReference>
<dbReference type="RefSeq" id="WP_186851942.1">
    <property type="nucleotide sequence ID" value="NZ_JACOPO010000001.1"/>
</dbReference>
<dbReference type="GO" id="GO:0016987">
    <property type="term" value="F:sigma factor activity"/>
    <property type="evidence" value="ECO:0007669"/>
    <property type="project" value="UniProtKB-KW"/>
</dbReference>
<dbReference type="NCBIfam" id="TIGR02937">
    <property type="entry name" value="sigma70-ECF"/>
    <property type="match status" value="1"/>
</dbReference>
<comment type="caution">
    <text evidence="8">The sequence shown here is derived from an EMBL/GenBank/DDBJ whole genome shotgun (WGS) entry which is preliminary data.</text>
</comment>
<dbReference type="InterPro" id="IPR013325">
    <property type="entry name" value="RNA_pol_sigma_r2"/>
</dbReference>
<dbReference type="Gene3D" id="1.10.1740.10">
    <property type="match status" value="1"/>
</dbReference>
<dbReference type="Gene3D" id="1.10.10.10">
    <property type="entry name" value="Winged helix-like DNA-binding domain superfamily/Winged helix DNA-binding domain"/>
    <property type="match status" value="1"/>
</dbReference>
<dbReference type="InterPro" id="IPR036388">
    <property type="entry name" value="WH-like_DNA-bd_sf"/>
</dbReference>
<dbReference type="InterPro" id="IPR013324">
    <property type="entry name" value="RNA_pol_sigma_r3/r4-like"/>
</dbReference>
<proteinExistence type="inferred from homology"/>
<dbReference type="SUPFAM" id="SSF88659">
    <property type="entry name" value="Sigma3 and sigma4 domains of RNA polymerase sigma factors"/>
    <property type="match status" value="1"/>
</dbReference>
<dbReference type="AlphaFoldDB" id="A0A8J6J6H8"/>
<feature type="domain" description="RNA polymerase sigma-70 region 2" evidence="7">
    <location>
        <begin position="23"/>
        <end position="89"/>
    </location>
</feature>
<evidence type="ECO:0000256" key="4">
    <source>
        <dbReference type="ARBA" id="ARBA00023125"/>
    </source>
</evidence>
<dbReference type="PANTHER" id="PTHR43133:SF8">
    <property type="entry name" value="RNA POLYMERASE SIGMA FACTOR HI_1459-RELATED"/>
    <property type="match status" value="1"/>
</dbReference>
<protein>
    <submittedName>
        <fullName evidence="8">Sigma-70 family RNA polymerase sigma factor</fullName>
    </submittedName>
</protein>
<evidence type="ECO:0000256" key="2">
    <source>
        <dbReference type="ARBA" id="ARBA00023015"/>
    </source>
</evidence>
<accession>A0A8J6J6H8</accession>
<organism evidence="8 9">
    <name type="scientific">Flintibacter hominis</name>
    <dbReference type="NCBI Taxonomy" id="2763048"/>
    <lineage>
        <taxon>Bacteria</taxon>
        <taxon>Bacillati</taxon>
        <taxon>Bacillota</taxon>
        <taxon>Clostridia</taxon>
        <taxon>Eubacteriales</taxon>
        <taxon>Flintibacter</taxon>
    </lineage>
</organism>
<keyword evidence="3" id="KW-0731">Sigma factor</keyword>
<evidence type="ECO:0000313" key="8">
    <source>
        <dbReference type="EMBL" id="MBC5721511.1"/>
    </source>
</evidence>
<keyword evidence="2" id="KW-0805">Transcription regulation</keyword>
<dbReference type="Proteomes" id="UP000628736">
    <property type="component" value="Unassembled WGS sequence"/>
</dbReference>
<sequence length="181" mass="21216">MDDLELLRLLRSRDQRGLDQLLVRHGPLLRYILCPILDDPREREECLSDVALQIWERADQFDPERGSLTAWLSAIARNTALNRRRAARRGTGDCQPLDDSMLDPAPGPEEELLRKERTQRLLLAVRRMSEIDCSLFYRKYYYLQSAAQMAAELGLTERGVEGRLRRIRLRLRKELRGEWNV</sequence>
<dbReference type="EMBL" id="JACOPO010000001">
    <property type="protein sequence ID" value="MBC5721511.1"/>
    <property type="molecule type" value="Genomic_DNA"/>
</dbReference>
<gene>
    <name evidence="8" type="ORF">H8S11_01545</name>
</gene>
<evidence type="ECO:0000313" key="9">
    <source>
        <dbReference type="Proteomes" id="UP000628736"/>
    </source>
</evidence>
<evidence type="ECO:0000259" key="7">
    <source>
        <dbReference type="Pfam" id="PF04542"/>
    </source>
</evidence>
<evidence type="ECO:0000256" key="3">
    <source>
        <dbReference type="ARBA" id="ARBA00023082"/>
    </source>
</evidence>
<dbReference type="Pfam" id="PF04542">
    <property type="entry name" value="Sigma70_r2"/>
    <property type="match status" value="1"/>
</dbReference>
<dbReference type="GO" id="GO:0006352">
    <property type="term" value="P:DNA-templated transcription initiation"/>
    <property type="evidence" value="ECO:0007669"/>
    <property type="project" value="InterPro"/>
</dbReference>
<evidence type="ECO:0000256" key="6">
    <source>
        <dbReference type="SAM" id="MobiDB-lite"/>
    </source>
</evidence>
<comment type="similarity">
    <text evidence="1">Belongs to the sigma-70 factor family. ECF subfamily.</text>
</comment>
<evidence type="ECO:0000256" key="5">
    <source>
        <dbReference type="ARBA" id="ARBA00023163"/>
    </source>
</evidence>
<dbReference type="InterPro" id="IPR039425">
    <property type="entry name" value="RNA_pol_sigma-70-like"/>
</dbReference>
<dbReference type="PANTHER" id="PTHR43133">
    <property type="entry name" value="RNA POLYMERASE ECF-TYPE SIGMA FACTO"/>
    <property type="match status" value="1"/>
</dbReference>